<dbReference type="EMBL" id="SGXA01000001">
    <property type="protein sequence ID" value="RZS76636.1"/>
    <property type="molecule type" value="Genomic_DNA"/>
</dbReference>
<evidence type="ECO:0008006" key="3">
    <source>
        <dbReference type="Google" id="ProtNLM"/>
    </source>
</evidence>
<dbReference type="AlphaFoldDB" id="A0A4Q7N6B7"/>
<protein>
    <recommendedName>
        <fullName evidence="3">Lipoprotein</fullName>
    </recommendedName>
</protein>
<accession>A0A4Q7N6B7</accession>
<keyword evidence="2" id="KW-1185">Reference proteome</keyword>
<name>A0A4Q7N6B7_9BACT</name>
<reference evidence="1 2" key="1">
    <citation type="submission" date="2019-02" db="EMBL/GenBank/DDBJ databases">
        <title>Genomic Encyclopedia of Type Strains, Phase IV (KMG-IV): sequencing the most valuable type-strain genomes for metagenomic binning, comparative biology and taxonomic classification.</title>
        <authorList>
            <person name="Goeker M."/>
        </authorList>
    </citation>
    <scope>NUCLEOTIDE SEQUENCE [LARGE SCALE GENOMIC DNA]</scope>
    <source>
        <strain evidence="1 2">DSM 18116</strain>
    </source>
</reference>
<evidence type="ECO:0000313" key="1">
    <source>
        <dbReference type="EMBL" id="RZS76636.1"/>
    </source>
</evidence>
<proteinExistence type="predicted"/>
<sequence>MKQLLPRILPTSTITCCLIALLLSVVSCRKENALVPSDEDENYFVVKDNPNDPVDHAIYEFYNATGIAGFCNDTIHRKHVGNNEGQPKYTYITLSLSYTFYSKQSINFKPVSNKSRIPALLHLLKQEFLPGLPENFQIPSLFFVDSIWTLHPEQNIDIADGWTSFHGFNTVAISVKDVEAMNADEQRMYLSSLLAGLAERRLKRDAYQHLSRDFFSISRTAAKAMTSTDIYSGTPFVLLGIYTVPPAQNLGFMKYFKNAFAIWMGMPDPVAPPGESEDLRAFLTAAFYYTPQEFESINAGKTLILKKFNAIRDIALNAGFRLPG</sequence>
<gene>
    <name evidence="1" type="ORF">EV199_2522</name>
</gene>
<dbReference type="RefSeq" id="WP_130540928.1">
    <property type="nucleotide sequence ID" value="NZ_CP042431.1"/>
</dbReference>
<comment type="caution">
    <text evidence="1">The sequence shown here is derived from an EMBL/GenBank/DDBJ whole genome shotgun (WGS) entry which is preliminary data.</text>
</comment>
<dbReference type="PROSITE" id="PS51257">
    <property type="entry name" value="PROKAR_LIPOPROTEIN"/>
    <property type="match status" value="1"/>
</dbReference>
<evidence type="ECO:0000313" key="2">
    <source>
        <dbReference type="Proteomes" id="UP000293874"/>
    </source>
</evidence>
<organism evidence="1 2">
    <name type="scientific">Pseudobacter ginsenosidimutans</name>
    <dbReference type="NCBI Taxonomy" id="661488"/>
    <lineage>
        <taxon>Bacteria</taxon>
        <taxon>Pseudomonadati</taxon>
        <taxon>Bacteroidota</taxon>
        <taxon>Chitinophagia</taxon>
        <taxon>Chitinophagales</taxon>
        <taxon>Chitinophagaceae</taxon>
        <taxon>Pseudobacter</taxon>
    </lineage>
</organism>
<dbReference type="Proteomes" id="UP000293874">
    <property type="component" value="Unassembled WGS sequence"/>
</dbReference>
<dbReference type="OrthoDB" id="680006at2"/>